<evidence type="ECO:0000313" key="2">
    <source>
        <dbReference type="EMBL" id="UQX10014.1"/>
    </source>
</evidence>
<keyword evidence="3" id="KW-1185">Reference proteome</keyword>
<reference evidence="2" key="1">
    <citation type="submission" date="2022-05" db="EMBL/GenBank/DDBJ databases">
        <title>A methanotrophic Mycobacterium dominates a cave microbial ecosystem.</title>
        <authorList>
            <person name="Van Spanning R.J.M."/>
            <person name="Guan Q."/>
            <person name="Melkonian C."/>
            <person name="Gallant J."/>
            <person name="Polerecky L."/>
            <person name="Flot J.-F."/>
            <person name="Brandt B.W."/>
            <person name="Braster M."/>
            <person name="Iturbe Espinoza P."/>
            <person name="Aerts J."/>
            <person name="Meima-Franke M."/>
            <person name="Piersma S.R."/>
            <person name="Bunduc C."/>
            <person name="Ummels R."/>
            <person name="Pain A."/>
            <person name="Fleming E.J."/>
            <person name="van der Wel N."/>
            <person name="Gherman V.D."/>
            <person name="Sarbu S.M."/>
            <person name="Bodelier P.L.E."/>
            <person name="Bitter W."/>
        </authorList>
    </citation>
    <scope>NUCLEOTIDE SEQUENCE</scope>
    <source>
        <strain evidence="2">Sulfur Cave</strain>
    </source>
</reference>
<evidence type="ECO:0000313" key="3">
    <source>
        <dbReference type="Proteomes" id="UP001056610"/>
    </source>
</evidence>
<dbReference type="EMBL" id="CP097320">
    <property type="protein sequence ID" value="UQX10014.1"/>
    <property type="molecule type" value="Genomic_DNA"/>
</dbReference>
<dbReference type="Proteomes" id="UP001056610">
    <property type="component" value="Chromosome"/>
</dbReference>
<name>A0ABY4QJM8_9MYCO</name>
<protein>
    <submittedName>
        <fullName evidence="2">Uncharacterized protein</fullName>
    </submittedName>
</protein>
<gene>
    <name evidence="2" type="ORF">M5I08_17550</name>
</gene>
<sequence>MTIALLCDVVDSNIDPLVAGLLSVMIEIPNHFANSEKMLKDFSFGKFPEDPARPSPHQRRRCRRQIGDTGQAHVGAGERIADTIVYRLDHTPQSKQATRRHDVERRL</sequence>
<feature type="region of interest" description="Disordered" evidence="1">
    <location>
        <begin position="88"/>
        <end position="107"/>
    </location>
</feature>
<proteinExistence type="predicted"/>
<evidence type="ECO:0000256" key="1">
    <source>
        <dbReference type="SAM" id="MobiDB-lite"/>
    </source>
</evidence>
<accession>A0ABY4QJM8</accession>
<organism evidence="2 3">
    <name type="scientific">Candidatus Mycobacterium methanotrophicum</name>
    <dbReference type="NCBI Taxonomy" id="2943498"/>
    <lineage>
        <taxon>Bacteria</taxon>
        <taxon>Bacillati</taxon>
        <taxon>Actinomycetota</taxon>
        <taxon>Actinomycetes</taxon>
        <taxon>Mycobacteriales</taxon>
        <taxon>Mycobacteriaceae</taxon>
        <taxon>Mycobacterium</taxon>
    </lineage>
</organism>